<dbReference type="AlphaFoldDB" id="A0A9J5ZC02"/>
<evidence type="ECO:0000313" key="3">
    <source>
        <dbReference type="Proteomes" id="UP000824120"/>
    </source>
</evidence>
<evidence type="ECO:0000256" key="1">
    <source>
        <dbReference type="SAM" id="SignalP"/>
    </source>
</evidence>
<feature type="signal peptide" evidence="1">
    <location>
        <begin position="1"/>
        <end position="30"/>
    </location>
</feature>
<feature type="chain" id="PRO_5039924579" evidence="1">
    <location>
        <begin position="31"/>
        <end position="80"/>
    </location>
</feature>
<dbReference type="Proteomes" id="UP000824120">
    <property type="component" value="Chromosome 4"/>
</dbReference>
<proteinExistence type="predicted"/>
<reference evidence="2 3" key="1">
    <citation type="submission" date="2020-09" db="EMBL/GenBank/DDBJ databases">
        <title>De no assembly of potato wild relative species, Solanum commersonii.</title>
        <authorList>
            <person name="Cho K."/>
        </authorList>
    </citation>
    <scope>NUCLEOTIDE SEQUENCE [LARGE SCALE GENOMIC DNA]</scope>
    <source>
        <strain evidence="2">LZ3.2</strain>
        <tissue evidence="2">Leaf</tissue>
    </source>
</reference>
<accession>A0A9J5ZC02</accession>
<organism evidence="2 3">
    <name type="scientific">Solanum commersonii</name>
    <name type="common">Commerson's wild potato</name>
    <name type="synonym">Commerson's nightshade</name>
    <dbReference type="NCBI Taxonomy" id="4109"/>
    <lineage>
        <taxon>Eukaryota</taxon>
        <taxon>Viridiplantae</taxon>
        <taxon>Streptophyta</taxon>
        <taxon>Embryophyta</taxon>
        <taxon>Tracheophyta</taxon>
        <taxon>Spermatophyta</taxon>
        <taxon>Magnoliopsida</taxon>
        <taxon>eudicotyledons</taxon>
        <taxon>Gunneridae</taxon>
        <taxon>Pentapetalae</taxon>
        <taxon>asterids</taxon>
        <taxon>lamiids</taxon>
        <taxon>Solanales</taxon>
        <taxon>Solanaceae</taxon>
        <taxon>Solanoideae</taxon>
        <taxon>Solaneae</taxon>
        <taxon>Solanum</taxon>
    </lineage>
</organism>
<gene>
    <name evidence="2" type="ORF">H5410_020681</name>
</gene>
<sequence>MSRPPAFEDRLIIKQLLMLLKCLFKLSLLASQLCTLNKNMIQNSLLQKHRASKLENHTMRITREKTFINEHPDDAKNNPT</sequence>
<keyword evidence="3" id="KW-1185">Reference proteome</keyword>
<dbReference type="EMBL" id="JACXVP010000004">
    <property type="protein sequence ID" value="KAG5609400.1"/>
    <property type="molecule type" value="Genomic_DNA"/>
</dbReference>
<keyword evidence="1" id="KW-0732">Signal</keyword>
<evidence type="ECO:0000313" key="2">
    <source>
        <dbReference type="EMBL" id="KAG5609400.1"/>
    </source>
</evidence>
<name>A0A9J5ZC02_SOLCO</name>
<protein>
    <submittedName>
        <fullName evidence="2">Uncharacterized protein</fullName>
    </submittedName>
</protein>
<comment type="caution">
    <text evidence="2">The sequence shown here is derived from an EMBL/GenBank/DDBJ whole genome shotgun (WGS) entry which is preliminary data.</text>
</comment>